<name>A0A1P8ULL3_9GAMM</name>
<organism evidence="3 4">
    <name type="scientific">Acidihalobacter ferrooxydans</name>
    <dbReference type="NCBI Taxonomy" id="1765967"/>
    <lineage>
        <taxon>Bacteria</taxon>
        <taxon>Pseudomonadati</taxon>
        <taxon>Pseudomonadota</taxon>
        <taxon>Gammaproteobacteria</taxon>
        <taxon>Chromatiales</taxon>
        <taxon>Ectothiorhodospiraceae</taxon>
        <taxon>Acidihalobacter</taxon>
    </lineage>
</organism>
<proteinExistence type="predicted"/>
<dbReference type="PANTHER" id="PTHR12526">
    <property type="entry name" value="GLYCOSYLTRANSFERASE"/>
    <property type="match status" value="1"/>
</dbReference>
<dbReference type="Pfam" id="PF00534">
    <property type="entry name" value="Glycos_transf_1"/>
    <property type="match status" value="1"/>
</dbReference>
<dbReference type="GO" id="GO:0016757">
    <property type="term" value="F:glycosyltransferase activity"/>
    <property type="evidence" value="ECO:0007669"/>
    <property type="project" value="UniProtKB-ARBA"/>
</dbReference>
<dbReference type="SUPFAM" id="SSF53756">
    <property type="entry name" value="UDP-Glycosyltransferase/glycogen phosphorylase"/>
    <property type="match status" value="1"/>
</dbReference>
<evidence type="ECO:0000313" key="3">
    <source>
        <dbReference type="EMBL" id="APZ44715.1"/>
    </source>
</evidence>
<dbReference type="Pfam" id="PF13439">
    <property type="entry name" value="Glyco_transf_4"/>
    <property type="match status" value="1"/>
</dbReference>
<dbReference type="PANTHER" id="PTHR12526:SF630">
    <property type="entry name" value="GLYCOSYLTRANSFERASE"/>
    <property type="match status" value="1"/>
</dbReference>
<feature type="domain" description="Glycosyl transferase family 1" evidence="1">
    <location>
        <begin position="190"/>
        <end position="342"/>
    </location>
</feature>
<dbReference type="CDD" id="cd03811">
    <property type="entry name" value="GT4_GT28_WabH-like"/>
    <property type="match status" value="1"/>
</dbReference>
<evidence type="ECO:0000259" key="2">
    <source>
        <dbReference type="Pfam" id="PF13439"/>
    </source>
</evidence>
<dbReference type="AlphaFoldDB" id="A0A1P8ULL3"/>
<protein>
    <recommendedName>
        <fullName evidence="5">Glycosyl transferase</fullName>
    </recommendedName>
</protein>
<evidence type="ECO:0000313" key="4">
    <source>
        <dbReference type="Proteomes" id="UP000243807"/>
    </source>
</evidence>
<dbReference type="EMBL" id="CP019434">
    <property type="protein sequence ID" value="APZ44715.1"/>
    <property type="molecule type" value="Genomic_DNA"/>
</dbReference>
<evidence type="ECO:0000259" key="1">
    <source>
        <dbReference type="Pfam" id="PF00534"/>
    </source>
</evidence>
<reference evidence="3 4" key="1">
    <citation type="submission" date="2017-01" db="EMBL/GenBank/DDBJ databases">
        <title>Draft sequence of Acidihalobacter ferrooxidans strain DSM 14175 (strain V8).</title>
        <authorList>
            <person name="Khaleque H.N."/>
            <person name="Ramsay J.P."/>
            <person name="Murphy R.J.T."/>
            <person name="Kaksonen A.H."/>
            <person name="Boxall N.J."/>
            <person name="Watkin E.L.J."/>
        </authorList>
    </citation>
    <scope>NUCLEOTIDE SEQUENCE [LARGE SCALE GENOMIC DNA]</scope>
    <source>
        <strain evidence="3 4">V8</strain>
    </source>
</reference>
<dbReference type="InterPro" id="IPR001296">
    <property type="entry name" value="Glyco_trans_1"/>
</dbReference>
<evidence type="ECO:0008006" key="5">
    <source>
        <dbReference type="Google" id="ProtNLM"/>
    </source>
</evidence>
<dbReference type="Gene3D" id="3.40.50.2000">
    <property type="entry name" value="Glycogen Phosphorylase B"/>
    <property type="match status" value="2"/>
</dbReference>
<dbReference type="InterPro" id="IPR028098">
    <property type="entry name" value="Glyco_trans_4-like_N"/>
</dbReference>
<gene>
    <name evidence="3" type="ORF">BW247_13425</name>
</gene>
<accession>A0A1P8ULL3</accession>
<feature type="domain" description="Glycosyltransferase subfamily 4-like N-terminal" evidence="2">
    <location>
        <begin position="18"/>
        <end position="179"/>
    </location>
</feature>
<dbReference type="Proteomes" id="UP000243807">
    <property type="component" value="Chromosome"/>
</dbReference>
<dbReference type="KEGG" id="afy:BW247_13425"/>
<sequence length="369" mass="40574">MVASAVDIALFLPSFAGGGAERVFVTLSGLFAARGLRVDLVVARHEGALLARVPPEVRLIDLGVSRPSRGIFALIRYLRRERPRAFLSALTHANLVAAIAHRLSGVEGRCVLSERVSIEKALQRGKRPLDRWLTVALGKRIYPWSDTVVAVSHGAALSVQQAFGVPKKQLRVIYNPVDIAGIRAAAQEEARFPWVDDYPVFIAVGRLNEQKNFPLLLRAFRRVRAHMPCHLAIVGEGEERRLLESLIRETRLSQDIWLAGYRDNPWLFMTLAVSLVCSSDYEGLPNVLIEALALNLPIVSTDCPSGPAEILEGGRYGLLTPVGDEEALAAAMLRVLTGDAPRFDYDEAVARFQPEKIADQYLNVLGVSS</sequence>
<dbReference type="STRING" id="1765967.BW247_13425"/>
<keyword evidence="4" id="KW-1185">Reference proteome</keyword>